<keyword evidence="3" id="KW-1185">Reference proteome</keyword>
<accession>A0ABV7PTA9</accession>
<keyword evidence="1" id="KW-0812">Transmembrane</keyword>
<proteinExistence type="predicted"/>
<keyword evidence="1" id="KW-0472">Membrane</keyword>
<evidence type="ECO:0000313" key="3">
    <source>
        <dbReference type="Proteomes" id="UP001595712"/>
    </source>
</evidence>
<evidence type="ECO:0000256" key="1">
    <source>
        <dbReference type="SAM" id="Phobius"/>
    </source>
</evidence>
<protein>
    <recommendedName>
        <fullName evidence="4">DUF4179 domain-containing protein</fullName>
    </recommendedName>
</protein>
<dbReference type="EMBL" id="JBHRWO010000005">
    <property type="protein sequence ID" value="MFC3491811.1"/>
    <property type="molecule type" value="Genomic_DNA"/>
</dbReference>
<reference evidence="3" key="1">
    <citation type="journal article" date="2019" name="Int. J. Syst. Evol. Microbiol.">
        <title>The Global Catalogue of Microorganisms (GCM) 10K type strain sequencing project: providing services to taxonomists for standard genome sequencing and annotation.</title>
        <authorList>
            <consortium name="The Broad Institute Genomics Platform"/>
            <consortium name="The Broad Institute Genome Sequencing Center for Infectious Disease"/>
            <person name="Wu L."/>
            <person name="Ma J."/>
        </authorList>
    </citation>
    <scope>NUCLEOTIDE SEQUENCE [LARGE SCALE GENOMIC DNA]</scope>
    <source>
        <strain evidence="3">CGMCC 4.7396</strain>
    </source>
</reference>
<organism evidence="2 3">
    <name type="scientific">Glycomyces rhizosphaerae</name>
    <dbReference type="NCBI Taxonomy" id="2054422"/>
    <lineage>
        <taxon>Bacteria</taxon>
        <taxon>Bacillati</taxon>
        <taxon>Actinomycetota</taxon>
        <taxon>Actinomycetes</taxon>
        <taxon>Glycomycetales</taxon>
        <taxon>Glycomycetaceae</taxon>
        <taxon>Glycomyces</taxon>
    </lineage>
</organism>
<gene>
    <name evidence="2" type="ORF">ACFO8M_04825</name>
</gene>
<name>A0ABV7PTA9_9ACTN</name>
<comment type="caution">
    <text evidence="2">The sequence shown here is derived from an EMBL/GenBank/DDBJ whole genome shotgun (WGS) entry which is preliminary data.</text>
</comment>
<evidence type="ECO:0008006" key="4">
    <source>
        <dbReference type="Google" id="ProtNLM"/>
    </source>
</evidence>
<dbReference type="RefSeq" id="WP_387971320.1">
    <property type="nucleotide sequence ID" value="NZ_JBHRWO010000005.1"/>
</dbReference>
<dbReference type="Proteomes" id="UP001595712">
    <property type="component" value="Unassembled WGS sequence"/>
</dbReference>
<sequence length="398" mass="43220">MTTPERDPLDVMFDQYAAATAAETTRSTTRQLRRRMHRHRAGRVAAAGVAAAVLAVPGGWMFQQNVAADEQETADEQTPEQTPEPTITDENRVLTEEERYLNLLGPSVDLIGAELDLPSFVPGDADVDAVCGRDGVVLGDGRHEEPVEPGSLFLKEALPGTLAGDGGDWAEVGLFGCRYGEETLYQAVVLEEESDGTWVAREQIVHSVPGGESPQYLQSTDEDGVLIGFAERYDPAANDLAYWIESVGFDAAGAPVREKLAELDEAGFSDTSVEVAATETEEAGIWTVTVEVRNNGPREISDHVLVAAVDKEVTVLSGQPLATVEDEAWTTLAEIDELGVGGSYSQEWTVSVGADQDDDTIPPKFDASLEAVTPWEERPEIVQTVFWGQENAVFYFWE</sequence>
<feature type="transmembrane region" description="Helical" evidence="1">
    <location>
        <begin position="41"/>
        <end position="62"/>
    </location>
</feature>
<evidence type="ECO:0000313" key="2">
    <source>
        <dbReference type="EMBL" id="MFC3491811.1"/>
    </source>
</evidence>
<keyword evidence="1" id="KW-1133">Transmembrane helix</keyword>